<evidence type="ECO:0000313" key="1">
    <source>
        <dbReference type="EMBL" id="PTQ78084.1"/>
    </source>
</evidence>
<dbReference type="Pfam" id="PF06727">
    <property type="entry name" value="DUF1207"/>
    <property type="match status" value="1"/>
</dbReference>
<dbReference type="AlphaFoldDB" id="A0A2T5I2M2"/>
<name>A0A2T5I2M2_9PROT</name>
<organism evidence="1 2">
    <name type="scientific">Nitrosomonas oligotropha</name>
    <dbReference type="NCBI Taxonomy" id="42354"/>
    <lineage>
        <taxon>Bacteria</taxon>
        <taxon>Pseudomonadati</taxon>
        <taxon>Pseudomonadota</taxon>
        <taxon>Betaproteobacteria</taxon>
        <taxon>Nitrosomonadales</taxon>
        <taxon>Nitrosomonadaceae</taxon>
        <taxon>Nitrosomonas</taxon>
    </lineage>
</organism>
<protein>
    <submittedName>
        <fullName evidence="1">Uncharacterized protein DUF1207</fullName>
    </submittedName>
</protein>
<dbReference type="EMBL" id="QAOI01000004">
    <property type="protein sequence ID" value="PTQ78084.1"/>
    <property type="molecule type" value="Genomic_DNA"/>
</dbReference>
<proteinExistence type="predicted"/>
<evidence type="ECO:0000313" key="2">
    <source>
        <dbReference type="Proteomes" id="UP000244128"/>
    </source>
</evidence>
<comment type="caution">
    <text evidence="1">The sequence shown here is derived from an EMBL/GenBank/DDBJ whole genome shotgun (WGS) entry which is preliminary data.</text>
</comment>
<dbReference type="InterPro" id="IPR009599">
    <property type="entry name" value="DUF1207"/>
</dbReference>
<dbReference type="Proteomes" id="UP000244128">
    <property type="component" value="Unassembled WGS sequence"/>
</dbReference>
<sequence length="168" mass="18196">MRLWPCRTPGDDYIAGYAASSMLKHKLMLNVPSLTAQNGVIIFLEGALNIPDRSNVMQMLAEIPGVSAVKIAETAARPMTQAPVANVPAQPAKQPAEQLVAVVDARSTLLPAGLLPSGHLFNPLLADPRWAHFSAAYRHFMDDNFDGRSIAAVSFGETIPVYRVMWDG</sequence>
<accession>A0A2T5I2M2</accession>
<reference evidence="1 2" key="1">
    <citation type="submission" date="2018-04" db="EMBL/GenBank/DDBJ databases">
        <title>Active sludge and wastewater microbial communities from Klosterneuburg, Austria.</title>
        <authorList>
            <person name="Wagner M."/>
        </authorList>
    </citation>
    <scope>NUCLEOTIDE SEQUENCE [LARGE SCALE GENOMIC DNA]</scope>
    <source>
        <strain evidence="1 2">Nm49</strain>
    </source>
</reference>
<gene>
    <name evidence="1" type="ORF">C8R26_10465</name>
</gene>